<dbReference type="Pfam" id="PF03720">
    <property type="entry name" value="UDPG_MGDP_dh_C"/>
    <property type="match status" value="1"/>
</dbReference>
<dbReference type="RefSeq" id="WP_091531300.1">
    <property type="nucleotide sequence ID" value="NZ_LT629772.1"/>
</dbReference>
<evidence type="ECO:0000256" key="3">
    <source>
        <dbReference type="PIRNR" id="PIRNR000124"/>
    </source>
</evidence>
<evidence type="ECO:0000313" key="5">
    <source>
        <dbReference type="EMBL" id="SDT47437.1"/>
    </source>
</evidence>
<evidence type="ECO:0000256" key="2">
    <source>
        <dbReference type="ARBA" id="ARBA00023027"/>
    </source>
</evidence>
<comment type="similarity">
    <text evidence="3">Belongs to the UDP-glucose/GDP-mannose dehydrogenase family.</text>
</comment>
<organism evidence="5 6">
    <name type="scientific">Microlunatus soli</name>
    <dbReference type="NCBI Taxonomy" id="630515"/>
    <lineage>
        <taxon>Bacteria</taxon>
        <taxon>Bacillati</taxon>
        <taxon>Actinomycetota</taxon>
        <taxon>Actinomycetes</taxon>
        <taxon>Propionibacteriales</taxon>
        <taxon>Propionibacteriaceae</taxon>
        <taxon>Microlunatus</taxon>
    </lineage>
</organism>
<dbReference type="InterPro" id="IPR028359">
    <property type="entry name" value="UDP_ManNAc/GlcNAc_DH"/>
</dbReference>
<dbReference type="PANTHER" id="PTHR43491">
    <property type="entry name" value="UDP-N-ACETYL-D-MANNOSAMINE DEHYDROGENASE"/>
    <property type="match status" value="1"/>
</dbReference>
<dbReference type="SMART" id="SM00984">
    <property type="entry name" value="UDPG_MGDP_dh_C"/>
    <property type="match status" value="1"/>
</dbReference>
<dbReference type="InterPro" id="IPR036220">
    <property type="entry name" value="UDP-Glc/GDP-Man_DH_C_sf"/>
</dbReference>
<dbReference type="InterPro" id="IPR036291">
    <property type="entry name" value="NAD(P)-bd_dom_sf"/>
</dbReference>
<dbReference type="SUPFAM" id="SSF48179">
    <property type="entry name" value="6-phosphogluconate dehydrogenase C-terminal domain-like"/>
    <property type="match status" value="1"/>
</dbReference>
<evidence type="ECO:0000256" key="1">
    <source>
        <dbReference type="ARBA" id="ARBA00023002"/>
    </source>
</evidence>
<keyword evidence="1" id="KW-0560">Oxidoreductase</keyword>
<dbReference type="PIRSF" id="PIRSF000124">
    <property type="entry name" value="UDPglc_GDPman_dh"/>
    <property type="match status" value="1"/>
</dbReference>
<dbReference type="SUPFAM" id="SSF51735">
    <property type="entry name" value="NAD(P)-binding Rossmann-fold domains"/>
    <property type="match status" value="1"/>
</dbReference>
<name>A0A1H2ANN4_9ACTN</name>
<dbReference type="PANTHER" id="PTHR43491:SF1">
    <property type="entry name" value="UDP-N-ACETYL-D-MANNOSAMINE DEHYDROGENASE"/>
    <property type="match status" value="1"/>
</dbReference>
<dbReference type="InterPro" id="IPR014026">
    <property type="entry name" value="UDP-Glc/GDP-Man_DH_dimer"/>
</dbReference>
<dbReference type="GO" id="GO:0051287">
    <property type="term" value="F:NAD binding"/>
    <property type="evidence" value="ECO:0007669"/>
    <property type="project" value="InterPro"/>
</dbReference>
<accession>A0A1H2ANN4</accession>
<reference evidence="5 6" key="1">
    <citation type="submission" date="2016-10" db="EMBL/GenBank/DDBJ databases">
        <authorList>
            <person name="de Groot N.N."/>
        </authorList>
    </citation>
    <scope>NUCLEOTIDE SEQUENCE [LARGE SCALE GENOMIC DNA]</scope>
    <source>
        <strain evidence="5 6">DSM 21800</strain>
    </source>
</reference>
<dbReference type="InterPro" id="IPR008927">
    <property type="entry name" value="6-PGluconate_DH-like_C_sf"/>
</dbReference>
<dbReference type="GO" id="GO:0000271">
    <property type="term" value="P:polysaccharide biosynthetic process"/>
    <property type="evidence" value="ECO:0007669"/>
    <property type="project" value="InterPro"/>
</dbReference>
<dbReference type="OrthoDB" id="5193947at2"/>
<keyword evidence="2" id="KW-0520">NAD</keyword>
<proteinExistence type="inferred from homology"/>
<feature type="domain" description="UDP-glucose/GDP-mannose dehydrogenase C-terminal" evidence="4">
    <location>
        <begin position="317"/>
        <end position="412"/>
    </location>
</feature>
<evidence type="ECO:0000259" key="4">
    <source>
        <dbReference type="SMART" id="SM00984"/>
    </source>
</evidence>
<dbReference type="SUPFAM" id="SSF52413">
    <property type="entry name" value="UDP-glucose/GDP-mannose dehydrogenase C-terminal domain"/>
    <property type="match status" value="1"/>
</dbReference>
<evidence type="ECO:0000313" key="6">
    <source>
        <dbReference type="Proteomes" id="UP000199103"/>
    </source>
</evidence>
<dbReference type="InterPro" id="IPR001732">
    <property type="entry name" value="UDP-Glc/GDP-Man_DH_N"/>
</dbReference>
<dbReference type="Pfam" id="PF00984">
    <property type="entry name" value="UDPG_MGDP_dh"/>
    <property type="match status" value="1"/>
</dbReference>
<dbReference type="Pfam" id="PF03721">
    <property type="entry name" value="UDPG_MGDP_dh_N"/>
    <property type="match status" value="1"/>
</dbReference>
<dbReference type="AlphaFoldDB" id="A0A1H2ANN4"/>
<sequence>MSKVAIVGQGYVGLPLARTAINAGLEVVGVDADADIVAGLNNGHSHVDDLSAADLAAMVSNGYRATSDAAELRHAEYVIICVPTPLSEDGDPDLGPLRAAAADVARQLSAGTLVVVESTTYPGTTDEVVRPILEESGLIAGQDFNLAYSPERIDPGNPEFGLQNTPKIVGGHTQACGERAAIFYGKLVQDVVRVRGTREAEMAKLLENTYRHINIALVNDMVRLSRELGLDLWEAIGAAATKPFGYQPFWPGPGVGGHCIPIDPRYLSHEASVRLGHPLRFVELAREVNESMPGYVAERIEERLDADGIPLAGATVLLLGITYKPDIGDSRETPAAPLARILRDGGAIVQYHDPFIGEWELDADQLTSVADLASSVAGADLCVLLQQHRDYDLDDIATRAARVLDTRGVMTGESVERL</sequence>
<protein>
    <submittedName>
        <fullName evidence="5">Nucleotide sugar dehydrogenase</fullName>
    </submittedName>
</protein>
<keyword evidence="6" id="KW-1185">Reference proteome</keyword>
<gene>
    <name evidence="5" type="ORF">SAMN04489812_6086</name>
</gene>
<dbReference type="PIRSF" id="PIRSF500136">
    <property type="entry name" value="UDP_ManNAc_DH"/>
    <property type="match status" value="1"/>
</dbReference>
<dbReference type="GO" id="GO:0016628">
    <property type="term" value="F:oxidoreductase activity, acting on the CH-CH group of donors, NAD or NADP as acceptor"/>
    <property type="evidence" value="ECO:0007669"/>
    <property type="project" value="InterPro"/>
</dbReference>
<dbReference type="EMBL" id="LT629772">
    <property type="protein sequence ID" value="SDT47437.1"/>
    <property type="molecule type" value="Genomic_DNA"/>
</dbReference>
<dbReference type="Gene3D" id="3.40.50.720">
    <property type="entry name" value="NAD(P)-binding Rossmann-like Domain"/>
    <property type="match status" value="2"/>
</dbReference>
<dbReference type="GO" id="GO:0016616">
    <property type="term" value="F:oxidoreductase activity, acting on the CH-OH group of donors, NAD or NADP as acceptor"/>
    <property type="evidence" value="ECO:0007669"/>
    <property type="project" value="InterPro"/>
</dbReference>
<dbReference type="InterPro" id="IPR014027">
    <property type="entry name" value="UDP-Glc/GDP-Man_DH_C"/>
</dbReference>
<dbReference type="Proteomes" id="UP000199103">
    <property type="component" value="Chromosome I"/>
</dbReference>
<dbReference type="STRING" id="630515.SAMN04489812_6086"/>
<dbReference type="InterPro" id="IPR017476">
    <property type="entry name" value="UDP-Glc/GDP-Man"/>
</dbReference>
<dbReference type="NCBIfam" id="TIGR03026">
    <property type="entry name" value="NDP-sugDHase"/>
    <property type="match status" value="1"/>
</dbReference>